<organism evidence="5 6">
    <name type="scientific">Blautia parvula</name>
    <dbReference type="NCBI Taxonomy" id="2877527"/>
    <lineage>
        <taxon>Bacteria</taxon>
        <taxon>Bacillati</taxon>
        <taxon>Bacillota</taxon>
        <taxon>Clostridia</taxon>
        <taxon>Lachnospirales</taxon>
        <taxon>Lachnospiraceae</taxon>
        <taxon>Blautia</taxon>
    </lineage>
</organism>
<name>A0ABQ0BND0_9FIRM</name>
<dbReference type="SMART" id="SM01018">
    <property type="entry name" value="B12-binding_2"/>
    <property type="match status" value="1"/>
</dbReference>
<evidence type="ECO:0000259" key="4">
    <source>
        <dbReference type="PROSITE" id="PS51337"/>
    </source>
</evidence>
<dbReference type="EMBL" id="BAABZQ010000001">
    <property type="protein sequence ID" value="GAA6498016.1"/>
    <property type="molecule type" value="Genomic_DNA"/>
</dbReference>
<dbReference type="Proteomes" id="UP001600941">
    <property type="component" value="Unassembled WGS sequence"/>
</dbReference>
<dbReference type="InterPro" id="IPR036724">
    <property type="entry name" value="Cobalamin-bd_sf"/>
</dbReference>
<evidence type="ECO:0000256" key="2">
    <source>
        <dbReference type="ARBA" id="ARBA00023285"/>
    </source>
</evidence>
<comment type="caution">
    <text evidence="5">The sequence shown here is derived from an EMBL/GenBank/DDBJ whole genome shotgun (WGS) entry which is preliminary data.</text>
</comment>
<protein>
    <submittedName>
        <fullName evidence="5">Corrinoid protein</fullName>
    </submittedName>
</protein>
<dbReference type="InterPro" id="IPR050554">
    <property type="entry name" value="Met_Synthase/Corrinoid"/>
</dbReference>
<dbReference type="PANTHER" id="PTHR45833">
    <property type="entry name" value="METHIONINE SYNTHASE"/>
    <property type="match status" value="1"/>
</dbReference>
<feature type="domain" description="B12-binding N-terminal" evidence="4">
    <location>
        <begin position="1"/>
        <end position="89"/>
    </location>
</feature>
<evidence type="ECO:0000313" key="5">
    <source>
        <dbReference type="EMBL" id="GAA6498016.1"/>
    </source>
</evidence>
<dbReference type="Pfam" id="PF02607">
    <property type="entry name" value="B12-binding_2"/>
    <property type="match status" value="1"/>
</dbReference>
<dbReference type="InterPro" id="IPR036594">
    <property type="entry name" value="Meth_synthase_dom"/>
</dbReference>
<dbReference type="PROSITE" id="PS51337">
    <property type="entry name" value="B12_BINDING_NTER"/>
    <property type="match status" value="1"/>
</dbReference>
<sequence length="216" mass="24274">MVDIYEEISNSLLIGNAEKTDSLVREALGKMYPAEMILEQGLVGGIKKMEEKFQSMSMFVPEALMSARALNIGLENLRPYLKRKNGYKCTAILGTVEGDYHDIGKNLVKIYISTLEIKVIDLGVDVSKEEFVEAVRKYNAKLVLISALLTTTLREMELVIKELEKEGLRNRVTIFVGGLPVTESYAQSIGADYFTQDGLELRDFLGKNLDRLLKDK</sequence>
<keyword evidence="1" id="KW-0479">Metal-binding</keyword>
<dbReference type="SUPFAM" id="SSF47644">
    <property type="entry name" value="Methionine synthase domain"/>
    <property type="match status" value="1"/>
</dbReference>
<feature type="domain" description="B12-binding" evidence="3">
    <location>
        <begin position="88"/>
        <end position="216"/>
    </location>
</feature>
<evidence type="ECO:0000259" key="3">
    <source>
        <dbReference type="PROSITE" id="PS51332"/>
    </source>
</evidence>
<keyword evidence="2" id="KW-0170">Cobalt</keyword>
<dbReference type="SUPFAM" id="SSF52242">
    <property type="entry name" value="Cobalamin (vitamin B12)-binding domain"/>
    <property type="match status" value="1"/>
</dbReference>
<dbReference type="InterPro" id="IPR006158">
    <property type="entry name" value="Cobalamin-bd"/>
</dbReference>
<accession>A0ABQ0BND0</accession>
<evidence type="ECO:0000256" key="1">
    <source>
        <dbReference type="ARBA" id="ARBA00022723"/>
    </source>
</evidence>
<dbReference type="Gene3D" id="3.40.50.280">
    <property type="entry name" value="Cobalamin-binding domain"/>
    <property type="match status" value="1"/>
</dbReference>
<evidence type="ECO:0000313" key="6">
    <source>
        <dbReference type="Proteomes" id="UP001600941"/>
    </source>
</evidence>
<dbReference type="PROSITE" id="PS51332">
    <property type="entry name" value="B12_BINDING"/>
    <property type="match status" value="1"/>
</dbReference>
<proteinExistence type="predicted"/>
<dbReference type="Pfam" id="PF02310">
    <property type="entry name" value="B12-binding"/>
    <property type="match status" value="1"/>
</dbReference>
<gene>
    <name evidence="5" type="ORF">K340107D12_08320</name>
</gene>
<dbReference type="Gene3D" id="1.10.1240.10">
    <property type="entry name" value="Methionine synthase domain"/>
    <property type="match status" value="1"/>
</dbReference>
<dbReference type="RefSeq" id="WP_033141421.1">
    <property type="nucleotide sequence ID" value="NZ_AP031413.1"/>
</dbReference>
<dbReference type="InterPro" id="IPR003759">
    <property type="entry name" value="Cbl-bd_cap"/>
</dbReference>
<keyword evidence="6" id="KW-1185">Reference proteome</keyword>
<dbReference type="PANTHER" id="PTHR45833:SF1">
    <property type="entry name" value="METHIONINE SYNTHASE"/>
    <property type="match status" value="1"/>
</dbReference>
<reference evidence="5 6" key="1">
    <citation type="submission" date="2024-04" db="EMBL/GenBank/DDBJ databases">
        <title>Defined microbial consortia suppress multidrug-resistant proinflammatory Enterobacteriaceae via ecological control.</title>
        <authorList>
            <person name="Furuichi M."/>
            <person name="Kawaguchi T."/>
            <person name="Pust M."/>
            <person name="Yasuma K."/>
            <person name="Plichta D."/>
            <person name="Hasegawa N."/>
            <person name="Ohya T."/>
            <person name="Bhattarai S."/>
            <person name="Sasajima S."/>
            <person name="Aoto Y."/>
            <person name="Tuganbaev T."/>
            <person name="Yaginuma M."/>
            <person name="Ueda M."/>
            <person name="Okahashi N."/>
            <person name="Amafuji K."/>
            <person name="Kiridooshi Y."/>
            <person name="Sugita K."/>
            <person name="Strazar M."/>
            <person name="Skelly A."/>
            <person name="Suda W."/>
            <person name="Hattori M."/>
            <person name="Nakamoto N."/>
            <person name="Caballero S."/>
            <person name="Norman J."/>
            <person name="Olle B."/>
            <person name="Tanoue T."/>
            <person name="Arita M."/>
            <person name="Bucci V."/>
            <person name="Atarashi K."/>
            <person name="Xavier R."/>
            <person name="Honda K."/>
        </authorList>
    </citation>
    <scope>NUCLEOTIDE SEQUENCE [LARGE SCALE GENOMIC DNA]</scope>
    <source>
        <strain evidence="6">k34-0107-D12</strain>
    </source>
</reference>